<dbReference type="SUPFAM" id="SSF64167">
    <property type="entry name" value="SurE-like"/>
    <property type="match status" value="1"/>
</dbReference>
<keyword evidence="10" id="KW-1185">Reference proteome</keyword>
<protein>
    <recommendedName>
        <fullName evidence="3">5'-nucleotidase</fullName>
        <ecNumber evidence="3">3.1.3.5</ecNumber>
    </recommendedName>
</protein>
<dbReference type="PANTHER" id="PTHR30457:SF12">
    <property type="entry name" value="5'_3'-NUCLEOTIDASE SURE"/>
    <property type="match status" value="1"/>
</dbReference>
<comment type="catalytic activity">
    <reaction evidence="1">
        <text>a ribonucleoside 5'-phosphate + H2O = a ribonucleoside + phosphate</text>
        <dbReference type="Rhea" id="RHEA:12484"/>
        <dbReference type="ChEBI" id="CHEBI:15377"/>
        <dbReference type="ChEBI" id="CHEBI:18254"/>
        <dbReference type="ChEBI" id="CHEBI:43474"/>
        <dbReference type="ChEBI" id="CHEBI:58043"/>
        <dbReference type="EC" id="3.1.3.5"/>
    </reaction>
</comment>
<evidence type="ECO:0000256" key="7">
    <source>
        <dbReference type="ARBA" id="ARBA00022801"/>
    </source>
</evidence>
<dbReference type="Gene3D" id="3.40.1210.10">
    <property type="entry name" value="Survival protein SurE-like phosphatase/nucleotidase"/>
    <property type="match status" value="1"/>
</dbReference>
<gene>
    <name evidence="9" type="primary">surE</name>
    <name evidence="9" type="ORF">DOFOFD_08805</name>
</gene>
<accession>A0ABU7U4V4</accession>
<dbReference type="RefSeq" id="WP_394819968.1">
    <property type="nucleotide sequence ID" value="NZ_JAWJZY010000003.1"/>
</dbReference>
<name>A0ABU7U4V4_9PROT</name>
<reference evidence="9 10" key="1">
    <citation type="submission" date="2023-10" db="EMBL/GenBank/DDBJ databases">
        <title>Sorlinia euscelidii gen. nov., sp. nov., an acetic acid bacteria isolated from the gut of Euscelidius variegatus emitter.</title>
        <authorList>
            <person name="Michoud G."/>
            <person name="Marasco R."/>
            <person name="Seferji K."/>
            <person name="Gonella E."/>
            <person name="Garuglieri E."/>
            <person name="Alma A."/>
            <person name="Mapelli F."/>
            <person name="Borin S."/>
            <person name="Daffonchio D."/>
            <person name="Crotti E."/>
        </authorList>
    </citation>
    <scope>NUCLEOTIDE SEQUENCE [LARGE SCALE GENOMIC DNA]</scope>
    <source>
        <strain evidence="9 10">EV16P</strain>
    </source>
</reference>
<keyword evidence="6" id="KW-0547">Nucleotide-binding</keyword>
<dbReference type="InterPro" id="IPR030048">
    <property type="entry name" value="SurE"/>
</dbReference>
<dbReference type="EC" id="3.1.3.5" evidence="3"/>
<evidence type="ECO:0000256" key="5">
    <source>
        <dbReference type="ARBA" id="ARBA00022723"/>
    </source>
</evidence>
<evidence type="ECO:0000256" key="4">
    <source>
        <dbReference type="ARBA" id="ARBA00022490"/>
    </source>
</evidence>
<evidence type="ECO:0000313" key="10">
    <source>
        <dbReference type="Proteomes" id="UP001312908"/>
    </source>
</evidence>
<comment type="caution">
    <text evidence="9">The sequence shown here is derived from an EMBL/GenBank/DDBJ whole genome shotgun (WGS) entry which is preliminary data.</text>
</comment>
<proteinExistence type="inferred from homology"/>
<evidence type="ECO:0000313" key="9">
    <source>
        <dbReference type="EMBL" id="MEE8659111.1"/>
    </source>
</evidence>
<dbReference type="NCBIfam" id="TIGR00087">
    <property type="entry name" value="surE"/>
    <property type="match status" value="1"/>
</dbReference>
<keyword evidence="4" id="KW-0963">Cytoplasm</keyword>
<dbReference type="InterPro" id="IPR002828">
    <property type="entry name" value="SurE-like_Pase/nucleotidase"/>
</dbReference>
<dbReference type="Pfam" id="PF01975">
    <property type="entry name" value="SurE"/>
    <property type="match status" value="1"/>
</dbReference>
<feature type="domain" description="Survival protein SurE-like phosphatase/nucleotidase" evidence="8">
    <location>
        <begin position="6"/>
        <end position="184"/>
    </location>
</feature>
<comment type="similarity">
    <text evidence="2">Belongs to the SurE nucleotidase family.</text>
</comment>
<evidence type="ECO:0000256" key="6">
    <source>
        <dbReference type="ARBA" id="ARBA00022741"/>
    </source>
</evidence>
<dbReference type="PANTHER" id="PTHR30457">
    <property type="entry name" value="5'-NUCLEOTIDASE SURE"/>
    <property type="match status" value="1"/>
</dbReference>
<evidence type="ECO:0000259" key="8">
    <source>
        <dbReference type="Pfam" id="PF01975"/>
    </source>
</evidence>
<dbReference type="InterPro" id="IPR036523">
    <property type="entry name" value="SurE-like_sf"/>
</dbReference>
<dbReference type="Proteomes" id="UP001312908">
    <property type="component" value="Unassembled WGS sequence"/>
</dbReference>
<evidence type="ECO:0000256" key="3">
    <source>
        <dbReference type="ARBA" id="ARBA00012643"/>
    </source>
</evidence>
<dbReference type="EMBL" id="JAWJZY010000003">
    <property type="protein sequence ID" value="MEE8659111.1"/>
    <property type="molecule type" value="Genomic_DNA"/>
</dbReference>
<keyword evidence="5" id="KW-0479">Metal-binding</keyword>
<keyword evidence="7" id="KW-0378">Hydrolase</keyword>
<sequence>MIFERILLTNDDGIDAPGLALLQKIAHALSDDIWVVAPETDRSGTASAVTLHDPLRVTERGARKFAVSGSPADCVVLAMRHLMKDARPSLVLSGINRGANIGHETLLSGTVGAAMVAHMFGSRSIALSQLFLEGEISWAAAETVASDVVKHLAAEILPVSPCLNVNFPACAAADVREMIFTNQGFGG</sequence>
<evidence type="ECO:0000256" key="2">
    <source>
        <dbReference type="ARBA" id="ARBA00011062"/>
    </source>
</evidence>
<organism evidence="9 10">
    <name type="scientific">Sorlinia euscelidii</name>
    <dbReference type="NCBI Taxonomy" id="3081148"/>
    <lineage>
        <taxon>Bacteria</taxon>
        <taxon>Pseudomonadati</taxon>
        <taxon>Pseudomonadota</taxon>
        <taxon>Alphaproteobacteria</taxon>
        <taxon>Acetobacterales</taxon>
        <taxon>Acetobacteraceae</taxon>
        <taxon>Sorlinia</taxon>
    </lineage>
</organism>
<evidence type="ECO:0000256" key="1">
    <source>
        <dbReference type="ARBA" id="ARBA00000815"/>
    </source>
</evidence>